<evidence type="ECO:0008006" key="3">
    <source>
        <dbReference type="Google" id="ProtNLM"/>
    </source>
</evidence>
<dbReference type="AlphaFoldDB" id="A0A6L2LE14"/>
<proteinExistence type="predicted"/>
<accession>A0A6L2LE14</accession>
<evidence type="ECO:0000313" key="2">
    <source>
        <dbReference type="EMBL" id="GEU60013.1"/>
    </source>
</evidence>
<organism evidence="2">
    <name type="scientific">Tanacetum cinerariifolium</name>
    <name type="common">Dalmatian daisy</name>
    <name type="synonym">Chrysanthemum cinerariifolium</name>
    <dbReference type="NCBI Taxonomy" id="118510"/>
    <lineage>
        <taxon>Eukaryota</taxon>
        <taxon>Viridiplantae</taxon>
        <taxon>Streptophyta</taxon>
        <taxon>Embryophyta</taxon>
        <taxon>Tracheophyta</taxon>
        <taxon>Spermatophyta</taxon>
        <taxon>Magnoliopsida</taxon>
        <taxon>eudicotyledons</taxon>
        <taxon>Gunneridae</taxon>
        <taxon>Pentapetalae</taxon>
        <taxon>asterids</taxon>
        <taxon>campanulids</taxon>
        <taxon>Asterales</taxon>
        <taxon>Asteraceae</taxon>
        <taxon>Asteroideae</taxon>
        <taxon>Anthemideae</taxon>
        <taxon>Anthemidinae</taxon>
        <taxon>Tanacetum</taxon>
    </lineage>
</organism>
<dbReference type="EMBL" id="BKCJ010004267">
    <property type="protein sequence ID" value="GEU60013.1"/>
    <property type="molecule type" value="Genomic_DNA"/>
</dbReference>
<comment type="caution">
    <text evidence="2">The sequence shown here is derived from an EMBL/GenBank/DDBJ whole genome shotgun (WGS) entry which is preliminary data.</text>
</comment>
<sequence length="175" mass="20476">MIAWMGAAWISMEGLVKHEESRRSRGISEESIEEIKNGTEEEEEDDPKYFDTFPTIEELDTTSVIDHYLGGIVLGKRFVKEYGLVYDKDEGTITFEIDRENITFKMPLKMERFRHIDRDILKTNNKPPFVITGDDDDQDKTYYSNSVNLRPTYRRDESVTKSIQCLIKMKSRTSE</sequence>
<reference evidence="2" key="1">
    <citation type="journal article" date="2019" name="Sci. Rep.">
        <title>Draft genome of Tanacetum cinerariifolium, the natural source of mosquito coil.</title>
        <authorList>
            <person name="Yamashiro T."/>
            <person name="Shiraishi A."/>
            <person name="Satake H."/>
            <person name="Nakayama K."/>
        </authorList>
    </citation>
    <scope>NUCLEOTIDE SEQUENCE</scope>
</reference>
<protein>
    <recommendedName>
        <fullName evidence="3">Protein kinase-like domain, concanavalin A-like lectin/glucanase domain protein</fullName>
    </recommendedName>
</protein>
<gene>
    <name evidence="2" type="ORF">Tci_031991</name>
</gene>
<feature type="compositionally biased region" description="Basic and acidic residues" evidence="1">
    <location>
        <begin position="20"/>
        <end position="39"/>
    </location>
</feature>
<name>A0A6L2LE14_TANCI</name>
<feature type="region of interest" description="Disordered" evidence="1">
    <location>
        <begin position="20"/>
        <end position="47"/>
    </location>
</feature>
<evidence type="ECO:0000256" key="1">
    <source>
        <dbReference type="SAM" id="MobiDB-lite"/>
    </source>
</evidence>